<sequence>MAKSRKNQKTKRDAATASAKAAGVPRSKKPPRLPDINVEAANRLQHPPPLHQRQQQIPLHAPGFWPQHGWSGDPNLTVRDSSRDVSRPVGPDAFQFHPSPYGRQEQQSSYPGAPVYAGWYLKHPYSMPSPSYVSSYMQPRVDPAFLEGLRYPGHQQSYLPPQYDPSKDEYVKEAAAAKDYGSKDKGKDRAAVPHNPLFQLRPEAPEFVPNDSFTSFEEEETDTNTDTDTASASDSSSEPQTQLGHRRQRSATF</sequence>
<feature type="compositionally biased region" description="Basic and acidic residues" evidence="1">
    <location>
        <begin position="175"/>
        <end position="191"/>
    </location>
</feature>
<organism evidence="2 3">
    <name type="scientific">Rasamsonia emersonii (strain ATCC 16479 / CBS 393.64 / IMI 116815)</name>
    <dbReference type="NCBI Taxonomy" id="1408163"/>
    <lineage>
        <taxon>Eukaryota</taxon>
        <taxon>Fungi</taxon>
        <taxon>Dikarya</taxon>
        <taxon>Ascomycota</taxon>
        <taxon>Pezizomycotina</taxon>
        <taxon>Eurotiomycetes</taxon>
        <taxon>Eurotiomycetidae</taxon>
        <taxon>Eurotiales</taxon>
        <taxon>Trichocomaceae</taxon>
        <taxon>Rasamsonia</taxon>
    </lineage>
</organism>
<comment type="caution">
    <text evidence="2">The sequence shown here is derived from an EMBL/GenBank/DDBJ whole genome shotgun (WGS) entry which is preliminary data.</text>
</comment>
<feature type="compositionally biased region" description="Low complexity" evidence="1">
    <location>
        <begin position="51"/>
        <end position="60"/>
    </location>
</feature>
<evidence type="ECO:0000256" key="1">
    <source>
        <dbReference type="SAM" id="MobiDB-lite"/>
    </source>
</evidence>
<feature type="compositionally biased region" description="Low complexity" evidence="1">
    <location>
        <begin position="226"/>
        <end position="238"/>
    </location>
</feature>
<name>A0A0F4YLT3_RASE3</name>
<dbReference type="Proteomes" id="UP000053958">
    <property type="component" value="Unassembled WGS sequence"/>
</dbReference>
<feature type="compositionally biased region" description="Basic residues" evidence="1">
    <location>
        <begin position="244"/>
        <end position="253"/>
    </location>
</feature>
<keyword evidence="3" id="KW-1185">Reference proteome</keyword>
<accession>A0A0F4YLT3</accession>
<feature type="compositionally biased region" description="Acidic residues" evidence="1">
    <location>
        <begin position="216"/>
        <end position="225"/>
    </location>
</feature>
<dbReference type="EMBL" id="LASV01000416">
    <property type="protein sequence ID" value="KKA18816.1"/>
    <property type="molecule type" value="Genomic_DNA"/>
</dbReference>
<reference evidence="2 3" key="1">
    <citation type="submission" date="2015-04" db="EMBL/GenBank/DDBJ databases">
        <authorList>
            <person name="Heijne W.H."/>
            <person name="Fedorova N.D."/>
            <person name="Nierman W.C."/>
            <person name="Vollebregt A.W."/>
            <person name="Zhao Z."/>
            <person name="Wu L."/>
            <person name="Kumar M."/>
            <person name="Stam H."/>
            <person name="van den Berg M.A."/>
            <person name="Pel H.J."/>
        </authorList>
    </citation>
    <scope>NUCLEOTIDE SEQUENCE [LARGE SCALE GENOMIC DNA]</scope>
    <source>
        <strain evidence="2 3">CBS 393.64</strain>
    </source>
</reference>
<protein>
    <submittedName>
        <fullName evidence="2">Uncharacterized protein</fullName>
    </submittedName>
</protein>
<proteinExistence type="predicted"/>
<feature type="region of interest" description="Disordered" evidence="1">
    <location>
        <begin position="175"/>
        <end position="253"/>
    </location>
</feature>
<dbReference type="RefSeq" id="XP_013325428.1">
    <property type="nucleotide sequence ID" value="XM_013469974.1"/>
</dbReference>
<evidence type="ECO:0000313" key="3">
    <source>
        <dbReference type="Proteomes" id="UP000053958"/>
    </source>
</evidence>
<dbReference type="AlphaFoldDB" id="A0A0F4YLT3"/>
<feature type="region of interest" description="Disordered" evidence="1">
    <location>
        <begin position="1"/>
        <end position="109"/>
    </location>
</feature>
<evidence type="ECO:0000313" key="2">
    <source>
        <dbReference type="EMBL" id="KKA18816.1"/>
    </source>
</evidence>
<dbReference type="GeneID" id="25319501"/>
<gene>
    <name evidence="2" type="ORF">T310_7225</name>
</gene>